<comment type="caution">
    <text evidence="1">The sequence shown here is derived from an EMBL/GenBank/DDBJ whole genome shotgun (WGS) entry which is preliminary data.</text>
</comment>
<gene>
    <name evidence="1" type="ORF">KUV26_23225</name>
</gene>
<accession>A0ABS7NMC3</accession>
<name>A0ABS7NMC3_9RHOB</name>
<evidence type="ECO:0000313" key="2">
    <source>
        <dbReference type="Proteomes" id="UP000766629"/>
    </source>
</evidence>
<dbReference type="RefSeq" id="WP_222510242.1">
    <property type="nucleotide sequence ID" value="NZ_JAHVJA010000030.1"/>
</dbReference>
<keyword evidence="2" id="KW-1185">Reference proteome</keyword>
<reference evidence="1 2" key="1">
    <citation type="submission" date="2021-06" db="EMBL/GenBank/DDBJ databases">
        <title>50 bacteria genomes isolated from Dapeng, Shenzhen, China.</title>
        <authorList>
            <person name="Zheng W."/>
            <person name="Yu S."/>
            <person name="Huang Y."/>
        </authorList>
    </citation>
    <scope>NUCLEOTIDE SEQUENCE [LARGE SCALE GENOMIC DNA]</scope>
    <source>
        <strain evidence="1 2">DP1N14-2</strain>
    </source>
</reference>
<sequence length="114" mass="12255">MRFSEILTAAAVAALVAAPAASNPLSRILAKSGLTPQDTNIMREAEQSLLTAAQDGKRANWANPDSGAHGEVQVAGREGDCVLLQHQAFVKDDQTPKEVRRKFCPSEGKWLLSQ</sequence>
<evidence type="ECO:0000313" key="1">
    <source>
        <dbReference type="EMBL" id="MBY6142347.1"/>
    </source>
</evidence>
<evidence type="ECO:0008006" key="3">
    <source>
        <dbReference type="Google" id="ProtNLM"/>
    </source>
</evidence>
<dbReference type="EMBL" id="JAHVJA010000030">
    <property type="protein sequence ID" value="MBY6142347.1"/>
    <property type="molecule type" value="Genomic_DNA"/>
</dbReference>
<organism evidence="1 2">
    <name type="scientific">Leisingera daeponensis</name>
    <dbReference type="NCBI Taxonomy" id="405746"/>
    <lineage>
        <taxon>Bacteria</taxon>
        <taxon>Pseudomonadati</taxon>
        <taxon>Pseudomonadota</taxon>
        <taxon>Alphaproteobacteria</taxon>
        <taxon>Rhodobacterales</taxon>
        <taxon>Roseobacteraceae</taxon>
        <taxon>Leisingera</taxon>
    </lineage>
</organism>
<proteinExistence type="predicted"/>
<protein>
    <recommendedName>
        <fullName evidence="3">Surface antigen domain-containing protein</fullName>
    </recommendedName>
</protein>
<dbReference type="Proteomes" id="UP000766629">
    <property type="component" value="Unassembled WGS sequence"/>
</dbReference>